<dbReference type="OMA" id="LEMQDYI"/>
<dbReference type="AlphaFoldDB" id="C6LQW2"/>
<protein>
    <submittedName>
        <fullName evidence="1">Uncharacterized protein</fullName>
    </submittedName>
</protein>
<dbReference type="OrthoDB" id="10253672at2759"/>
<evidence type="ECO:0000313" key="2">
    <source>
        <dbReference type="Proteomes" id="UP000002488"/>
    </source>
</evidence>
<name>C6LQW2_GIAIB</name>
<proteinExistence type="predicted"/>
<comment type="caution">
    <text evidence="1">The sequence shown here is derived from an EMBL/GenBank/DDBJ whole genome shotgun (WGS) entry which is preliminary data.</text>
</comment>
<evidence type="ECO:0000313" key="1">
    <source>
        <dbReference type="EMBL" id="EET01573.1"/>
    </source>
</evidence>
<sequence>MLARYLLELGSLNIGNYTDDDIVKADTTLQLMGYAAKVVTEPPTHLGPEQRVIVLIQRRKYPINMDNSAIHTTIYSSLRKLSWLCMKTDTKVLIDNILSSLPSALLIINPEMKDAVLELVQSNFLNASFTGEHNITLPRHEILDRLKYPHCFPTAKFLLEMQDYISTGQSSKCSCTYCNTSVGFGVVCACGACAHFDCVHKLLTHEDNLSCLACATAWPASYISYIHNNIKYS</sequence>
<reference evidence="1 2" key="1">
    <citation type="journal article" date="2009" name="PLoS Pathog.">
        <title>Draft genome sequencing of giardia intestinalis assemblage B isolate GS: is human giardiasis caused by two different species?</title>
        <authorList>
            <person name="Franzen O."/>
            <person name="Jerlstrom-Hultqvist J."/>
            <person name="Castro E."/>
            <person name="Sherwood E."/>
            <person name="Ankarklev J."/>
            <person name="Reiner D.S."/>
            <person name="Palm D."/>
            <person name="Andersson J.O."/>
            <person name="Andersson B."/>
            <person name="Svard S.G."/>
        </authorList>
    </citation>
    <scope>NUCLEOTIDE SEQUENCE [LARGE SCALE GENOMIC DNA]</scope>
    <source>
        <strain evidence="2">ATCC 50581 / GS clone H7</strain>
    </source>
</reference>
<accession>C6LQW2</accession>
<gene>
    <name evidence="1" type="ORF">GL50581_1142</name>
</gene>
<dbReference type="EMBL" id="ACGJ01001574">
    <property type="protein sequence ID" value="EET01573.1"/>
    <property type="molecule type" value="Genomic_DNA"/>
</dbReference>
<dbReference type="VEuPathDB" id="GiardiaDB:GL50581_1142"/>
<dbReference type="Proteomes" id="UP000002488">
    <property type="component" value="Unassembled WGS sequence"/>
</dbReference>
<organism evidence="1 2">
    <name type="scientific">Giardia intestinalis (strain ATCC 50581 / GS clone H7)</name>
    <name type="common">Giardia lamblia</name>
    <dbReference type="NCBI Taxonomy" id="598745"/>
    <lineage>
        <taxon>Eukaryota</taxon>
        <taxon>Metamonada</taxon>
        <taxon>Diplomonadida</taxon>
        <taxon>Hexamitidae</taxon>
        <taxon>Giardiinae</taxon>
        <taxon>Giardia</taxon>
    </lineage>
</organism>